<proteinExistence type="predicted"/>
<evidence type="ECO:0000313" key="1">
    <source>
        <dbReference type="EMBL" id="OWZ17425.1"/>
    </source>
</evidence>
<feature type="non-terminal residue" evidence="1">
    <location>
        <position position="1"/>
    </location>
</feature>
<dbReference type="AlphaFoldDB" id="A0A225WIH8"/>
<dbReference type="InterPro" id="IPR027417">
    <property type="entry name" value="P-loop_NTPase"/>
</dbReference>
<protein>
    <submittedName>
        <fullName evidence="1">Uncharacterized protein</fullName>
    </submittedName>
</protein>
<accession>A0A225WIH8</accession>
<comment type="caution">
    <text evidence="1">The sequence shown here is derived from an EMBL/GenBank/DDBJ whole genome shotgun (WGS) entry which is preliminary data.</text>
</comment>
<dbReference type="OrthoDB" id="127383at2759"/>
<keyword evidence="2" id="KW-1185">Reference proteome</keyword>
<dbReference type="EMBL" id="NBNE01000754">
    <property type="protein sequence ID" value="OWZ17425.1"/>
    <property type="molecule type" value="Genomic_DNA"/>
</dbReference>
<dbReference type="SUPFAM" id="SSF52540">
    <property type="entry name" value="P-loop containing nucleoside triphosphate hydrolases"/>
    <property type="match status" value="1"/>
</dbReference>
<sequence>YALYAAINFVIFLTKNMRARRDPLYAKILDDLRWGRLTDQQLDILNSRVHKPEDLLSARTNDTHNLYKPVVVCTNKLRCAINSNIIFRIALSRTIPVFECLAIPCNRSRLIVEHLWNIDDNFTDRIPMKLLFYVGMPVMVTHKHPDLLGADIIANGTIATIIGTYPPLDEMPEIIYEAGNVVIHKLLRQPSLLLIKLLGVTTTLVEGFPEGVIGLPALKGRVSLKQIPNLARSSITVTQFALVPAFACTTEKLQGQTCHDGVVVTPLDNRQSVPSQTLYVALSRSVSLDGLSLTQSISRSYLGKFVPNQETVNEMQRLMNLVSVPPFASAEERISFDQWKSTQHT</sequence>
<name>A0A225WIH8_9STRA</name>
<dbReference type="Proteomes" id="UP000198211">
    <property type="component" value="Unassembled WGS sequence"/>
</dbReference>
<reference evidence="2" key="1">
    <citation type="submission" date="2017-03" db="EMBL/GenBank/DDBJ databases">
        <title>Phytopthora megakarya and P. palmivora, two closely related causual agents of cacao black pod achieved similar genome size and gene model numbers by different mechanisms.</title>
        <authorList>
            <person name="Ali S."/>
            <person name="Shao J."/>
            <person name="Larry D.J."/>
            <person name="Kronmiller B."/>
            <person name="Shen D."/>
            <person name="Strem M.D."/>
            <person name="Melnick R.L."/>
            <person name="Guiltinan M.J."/>
            <person name="Tyler B.M."/>
            <person name="Meinhardt L.W."/>
            <person name="Bailey B.A."/>
        </authorList>
    </citation>
    <scope>NUCLEOTIDE SEQUENCE [LARGE SCALE GENOMIC DNA]</scope>
    <source>
        <strain evidence="2">zdho120</strain>
    </source>
</reference>
<organism evidence="1 2">
    <name type="scientific">Phytophthora megakarya</name>
    <dbReference type="NCBI Taxonomy" id="4795"/>
    <lineage>
        <taxon>Eukaryota</taxon>
        <taxon>Sar</taxon>
        <taxon>Stramenopiles</taxon>
        <taxon>Oomycota</taxon>
        <taxon>Peronosporomycetes</taxon>
        <taxon>Peronosporales</taxon>
        <taxon>Peronosporaceae</taxon>
        <taxon>Phytophthora</taxon>
    </lineage>
</organism>
<evidence type="ECO:0000313" key="2">
    <source>
        <dbReference type="Proteomes" id="UP000198211"/>
    </source>
</evidence>
<gene>
    <name evidence="1" type="ORF">PHMEG_0008630</name>
</gene>